<dbReference type="Pfam" id="PF07676">
    <property type="entry name" value="PD40"/>
    <property type="match status" value="1"/>
</dbReference>
<accession>A0A9C9NHH5</accession>
<dbReference type="EMBL" id="DRGN01000189">
    <property type="protein sequence ID" value="HEU01348.1"/>
    <property type="molecule type" value="Genomic_DNA"/>
</dbReference>
<gene>
    <name evidence="1" type="ORF">ENH89_13570</name>
</gene>
<comment type="caution">
    <text evidence="1">The sequence shown here is derived from an EMBL/GenBank/DDBJ whole genome shotgun (WGS) entry which is preliminary data.</text>
</comment>
<dbReference type="SUPFAM" id="SSF69322">
    <property type="entry name" value="Tricorn protease domain 2"/>
    <property type="match status" value="1"/>
</dbReference>
<sequence length="1416" mass="148902">MAITVEIAGIVRTTMVGKNIAWTDSVNGQAQARFTLADDADGFVPADGQAVEIKQDGTIRFEGLITGRPRRLAGPAHPSQLTFYQVTVGSYELLLNKKTVTRTYKGVAFETIVADLDATYLSADGITLNVTAGTSHSITFNGETVAECLDILCELEADGRTWRMDIGKILTIEVITATAAPVVLDVATGTLGLEPRPTVTPDRNAYANTVIITGGGPDFQITFTAFDAAEITARIADEGGDGIYEFSDERPELKTEGEVEAAAEGILTKRKTLRERFVGTTRVAGFAAGQSVTVDIAAMDISSQVFFIESVRTVTDPAGTELRHTINGITGDPDGGWQSYYRREKKKPRTIPMQIEATPGLVRVEAAAGVLIHDPFRDPVLFAQGTPSGVQDESVSAIGITPDGTAYYSIRRDGATSETVLEKWAITSNQPATSTSGEFRWAELAATSFKTEILISPNGTRGAYIQLGSPGSLGIIDLVNGVLLGSVSTAISNNTNPGEPVWSPDGNYIYWPDIAAANVYVYDVSDPTAPTEDNVFGLATLTIASGLWISADGNSLVVTGAGGIAGVDVTDPTAPSQSTTVVGTADYISLDEDNGILVGMVRANGTQVRVITLNITGATVTLNTEQLVGVVTSVMVGSHVIHSDGAAMCFSHRISLGSPNLLDAHVFNTVAPAAVTFVETFDYTHGASGNVGPVTTKRGLAALWVFGNGTNAQVTFGTVQLDQIDPYEVEKPVRTDFGGTGNIGPFKKGTLLVGNGLGGPTELTKLGGPLDDQVLTGDEDEATGVKWGHELSRGYHFGAFREAFDALVTSDGVTVTMSLEQRGTGDLTLIFTDGLTLLDCTPALTIALIAGSDTSPTFNYVYILQSDKILTVSTVGYPATEHNKVGVFFVPSAAKVQSDGVFVNQNINDFLYGGTESMGHGLHIAEAIRHMGARWNSGVDGNGTTGYLTIVTNVGTPDNVFFKSTAGVVYQLHRHVFDAEDTSGAGRILVVNDSVAAYDEISDIADLLLDSAGGSMVGKYFNLHFWGVANHTGEFQPVMCNLPSGSYNKQSDAEQDVSGFDDSSIPAAFDRESTTGFLIVRVTLRHQAASGGTWTHVSAVDIRRTAPGAIGGGSGVTTMEFADNAFGIFDESDVTKIIKFQASGITTGNTRTYNAPDANGTLALLANVRGFIDGLTTELDTDTAHDVQVNAGACVDSLGSNNKIILVAAAFTKRIDAAWAVGDTNGGMATGTVANDTEYNIIIIEKDSDGTIDMMFDVSATGANVPAGYTARRRIGSVFTDGSANINAYKQSGDSFFYDVPLTDLNDATGTLNTWETATLSVPASTVAIIKAQTDQDTSPTIAGMRVRASGASGTPPAITLVRAVGAGASRLAVAVGTQFQVNASSQLEYTLTGDGAWNIATIGTLGWVDDRGRNA</sequence>
<reference evidence="1" key="1">
    <citation type="journal article" date="2020" name="mSystems">
        <title>Genome- and Community-Level Interaction Insights into Carbon Utilization and Element Cycling Functions of Hydrothermarchaeota in Hydrothermal Sediment.</title>
        <authorList>
            <person name="Zhou Z."/>
            <person name="Liu Y."/>
            <person name="Xu W."/>
            <person name="Pan J."/>
            <person name="Luo Z.H."/>
            <person name="Li M."/>
        </authorList>
    </citation>
    <scope>NUCLEOTIDE SEQUENCE</scope>
    <source>
        <strain evidence="1">HyVt-347</strain>
    </source>
</reference>
<name>A0A9C9NHH5_9HYPH</name>
<dbReference type="InterPro" id="IPR011659">
    <property type="entry name" value="WD40"/>
</dbReference>
<evidence type="ECO:0000313" key="1">
    <source>
        <dbReference type="EMBL" id="HEU01348.1"/>
    </source>
</evidence>
<evidence type="ECO:0000313" key="2">
    <source>
        <dbReference type="Proteomes" id="UP000885680"/>
    </source>
</evidence>
<dbReference type="Gene3D" id="2.120.10.30">
    <property type="entry name" value="TolB, C-terminal domain"/>
    <property type="match status" value="1"/>
</dbReference>
<dbReference type="Proteomes" id="UP000885680">
    <property type="component" value="Unassembled WGS sequence"/>
</dbReference>
<protein>
    <submittedName>
        <fullName evidence="1">Uncharacterized protein</fullName>
    </submittedName>
</protein>
<organism evidence="1 2">
    <name type="scientific">Aurantimonas coralicida</name>
    <dbReference type="NCBI Taxonomy" id="182270"/>
    <lineage>
        <taxon>Bacteria</taxon>
        <taxon>Pseudomonadati</taxon>
        <taxon>Pseudomonadota</taxon>
        <taxon>Alphaproteobacteria</taxon>
        <taxon>Hyphomicrobiales</taxon>
        <taxon>Aurantimonadaceae</taxon>
        <taxon>Aurantimonas</taxon>
    </lineage>
</organism>
<proteinExistence type="predicted"/>
<dbReference type="InterPro" id="IPR011042">
    <property type="entry name" value="6-blade_b-propeller_TolB-like"/>
</dbReference>